<evidence type="ECO:0000256" key="1">
    <source>
        <dbReference type="ARBA" id="ARBA00009018"/>
    </source>
</evidence>
<dbReference type="Gene3D" id="3.40.50.300">
    <property type="entry name" value="P-loop containing nucleotide triphosphate hydrolases"/>
    <property type="match status" value="1"/>
</dbReference>
<dbReference type="NCBIfam" id="TIGR00152">
    <property type="entry name" value="dephospho-CoA kinase"/>
    <property type="match status" value="1"/>
</dbReference>
<sequence>MLKIGLTGGIGSGKSTVAKIFQTLGIPVFDADTVAKSIMNENAELKLKIQQQFGDATYKDDVLDRAYLANIVFKDPYQLAILNSLVHPATIQAAEDWFQKQSVPYVIKEAALLFESGTAGNLDEVIGVYAPLTVRLARVKKRDNADIEAIKNRMKNQIEEEMKMKLCDRIIYNNDSEAILPQVLQLHKYYLQKSQQHV</sequence>
<evidence type="ECO:0000256" key="5">
    <source>
        <dbReference type="HAMAP-Rule" id="MF_00376"/>
    </source>
</evidence>
<dbReference type="OrthoDB" id="9812943at2"/>
<dbReference type="PROSITE" id="PS51219">
    <property type="entry name" value="DPCK"/>
    <property type="match status" value="1"/>
</dbReference>
<comment type="pathway">
    <text evidence="5">Cofactor biosynthesis; coenzyme A biosynthesis; CoA from (R)-pantothenate: step 5/5.</text>
</comment>
<dbReference type="Proteomes" id="UP000292424">
    <property type="component" value="Chromosome"/>
</dbReference>
<dbReference type="RefSeq" id="WP_131330994.1">
    <property type="nucleotide sequence ID" value="NZ_CP044016.1"/>
</dbReference>
<keyword evidence="3 5" id="KW-0067">ATP-binding</keyword>
<evidence type="ECO:0000256" key="6">
    <source>
        <dbReference type="NCBIfam" id="TIGR00152"/>
    </source>
</evidence>
<evidence type="ECO:0000256" key="4">
    <source>
        <dbReference type="ARBA" id="ARBA00022993"/>
    </source>
</evidence>
<dbReference type="CDD" id="cd02022">
    <property type="entry name" value="DPCK"/>
    <property type="match status" value="1"/>
</dbReference>
<evidence type="ECO:0000256" key="3">
    <source>
        <dbReference type="ARBA" id="ARBA00022840"/>
    </source>
</evidence>
<name>A0A5P2G4B3_9BACT</name>
<dbReference type="GO" id="GO:0005524">
    <property type="term" value="F:ATP binding"/>
    <property type="evidence" value="ECO:0007669"/>
    <property type="project" value="UniProtKB-UniRule"/>
</dbReference>
<dbReference type="AlphaFoldDB" id="A0A5P2G4B3"/>
<keyword evidence="8" id="KW-1185">Reference proteome</keyword>
<feature type="binding site" evidence="5">
    <location>
        <begin position="11"/>
        <end position="16"/>
    </location>
    <ligand>
        <name>ATP</name>
        <dbReference type="ChEBI" id="CHEBI:30616"/>
    </ligand>
</feature>
<comment type="subcellular location">
    <subcellularLocation>
        <location evidence="5">Cytoplasm</location>
    </subcellularLocation>
</comment>
<evidence type="ECO:0000256" key="2">
    <source>
        <dbReference type="ARBA" id="ARBA00022741"/>
    </source>
</evidence>
<keyword evidence="2 5" id="KW-0547">Nucleotide-binding</keyword>
<dbReference type="HAMAP" id="MF_00376">
    <property type="entry name" value="Dephospho_CoA_kinase"/>
    <property type="match status" value="1"/>
</dbReference>
<dbReference type="UniPathway" id="UPA00241">
    <property type="reaction ID" value="UER00356"/>
</dbReference>
<dbReference type="EC" id="2.7.1.24" evidence="5 6"/>
<evidence type="ECO:0000313" key="8">
    <source>
        <dbReference type="Proteomes" id="UP000292424"/>
    </source>
</evidence>
<keyword evidence="5 7" id="KW-0418">Kinase</keyword>
<gene>
    <name evidence="5" type="primary">coaE</name>
    <name evidence="7" type="ORF">E0W69_015690</name>
</gene>
<dbReference type="SUPFAM" id="SSF52540">
    <property type="entry name" value="P-loop containing nucleoside triphosphate hydrolases"/>
    <property type="match status" value="1"/>
</dbReference>
<proteinExistence type="inferred from homology"/>
<dbReference type="GO" id="GO:0015937">
    <property type="term" value="P:coenzyme A biosynthetic process"/>
    <property type="evidence" value="ECO:0007669"/>
    <property type="project" value="UniProtKB-UniRule"/>
</dbReference>
<dbReference type="GO" id="GO:0004140">
    <property type="term" value="F:dephospho-CoA kinase activity"/>
    <property type="evidence" value="ECO:0007669"/>
    <property type="project" value="UniProtKB-UniRule"/>
</dbReference>
<keyword evidence="4 5" id="KW-0173">Coenzyme A biosynthesis</keyword>
<protein>
    <recommendedName>
        <fullName evidence="5 6">Dephospho-CoA kinase</fullName>
        <ecNumber evidence="5 6">2.7.1.24</ecNumber>
    </recommendedName>
    <alternativeName>
        <fullName evidence="5">Dephosphocoenzyme A kinase</fullName>
    </alternativeName>
</protein>
<comment type="catalytic activity">
    <reaction evidence="5">
        <text>3'-dephospho-CoA + ATP = ADP + CoA + H(+)</text>
        <dbReference type="Rhea" id="RHEA:18245"/>
        <dbReference type="ChEBI" id="CHEBI:15378"/>
        <dbReference type="ChEBI" id="CHEBI:30616"/>
        <dbReference type="ChEBI" id="CHEBI:57287"/>
        <dbReference type="ChEBI" id="CHEBI:57328"/>
        <dbReference type="ChEBI" id="CHEBI:456216"/>
        <dbReference type="EC" id="2.7.1.24"/>
    </reaction>
</comment>
<dbReference type="InterPro" id="IPR001977">
    <property type="entry name" value="Depp_CoAkinase"/>
</dbReference>
<keyword evidence="5 7" id="KW-0808">Transferase</keyword>
<dbReference type="KEGG" id="arac:E0W69_015690"/>
<organism evidence="7 8">
    <name type="scientific">Rhizosphaericola mali</name>
    <dbReference type="NCBI Taxonomy" id="2545455"/>
    <lineage>
        <taxon>Bacteria</taxon>
        <taxon>Pseudomonadati</taxon>
        <taxon>Bacteroidota</taxon>
        <taxon>Chitinophagia</taxon>
        <taxon>Chitinophagales</taxon>
        <taxon>Chitinophagaceae</taxon>
        <taxon>Rhizosphaericola</taxon>
    </lineage>
</organism>
<dbReference type="GO" id="GO:0005737">
    <property type="term" value="C:cytoplasm"/>
    <property type="evidence" value="ECO:0007669"/>
    <property type="project" value="UniProtKB-SubCell"/>
</dbReference>
<dbReference type="PANTHER" id="PTHR10695">
    <property type="entry name" value="DEPHOSPHO-COA KINASE-RELATED"/>
    <property type="match status" value="1"/>
</dbReference>
<dbReference type="EMBL" id="CP044016">
    <property type="protein sequence ID" value="QES90037.1"/>
    <property type="molecule type" value="Genomic_DNA"/>
</dbReference>
<dbReference type="InterPro" id="IPR027417">
    <property type="entry name" value="P-loop_NTPase"/>
</dbReference>
<comment type="similarity">
    <text evidence="1 5">Belongs to the CoaE family.</text>
</comment>
<dbReference type="Pfam" id="PF01121">
    <property type="entry name" value="CoaE"/>
    <property type="match status" value="1"/>
</dbReference>
<evidence type="ECO:0000313" key="7">
    <source>
        <dbReference type="EMBL" id="QES90037.1"/>
    </source>
</evidence>
<keyword evidence="5" id="KW-0963">Cytoplasm</keyword>
<comment type="function">
    <text evidence="5">Catalyzes the phosphorylation of the 3'-hydroxyl group of dephosphocoenzyme A to form coenzyme A.</text>
</comment>
<dbReference type="PANTHER" id="PTHR10695:SF46">
    <property type="entry name" value="BIFUNCTIONAL COENZYME A SYNTHASE-RELATED"/>
    <property type="match status" value="1"/>
</dbReference>
<accession>A0A5P2G4B3</accession>
<reference evidence="7 8" key="1">
    <citation type="submission" date="2019-09" db="EMBL/GenBank/DDBJ databases">
        <title>Complete genome sequence of Arachidicoccus sp. B3-10 isolated from apple orchard soil.</title>
        <authorList>
            <person name="Kim H.S."/>
            <person name="Han K.-I."/>
            <person name="Suh M.K."/>
            <person name="Lee K.C."/>
            <person name="Eom M.K."/>
            <person name="Kim J.-S."/>
            <person name="Kang S.W."/>
            <person name="Sin Y."/>
            <person name="Lee J.-S."/>
        </authorList>
    </citation>
    <scope>NUCLEOTIDE SEQUENCE [LARGE SCALE GENOMIC DNA]</scope>
    <source>
        <strain evidence="7 8">B3-10</strain>
    </source>
</reference>